<keyword evidence="2" id="KW-0805">Transcription regulation</keyword>
<proteinExistence type="inferred from homology"/>
<keyword evidence="9" id="KW-1185">Reference proteome</keyword>
<dbReference type="Proteomes" id="UP000518091">
    <property type="component" value="Unassembled WGS sequence"/>
</dbReference>
<dbReference type="CDD" id="cd05466">
    <property type="entry name" value="PBP2_LTTR_substrate"/>
    <property type="match status" value="1"/>
</dbReference>
<gene>
    <name evidence="6" type="ORF">H1D44_01830</name>
    <name evidence="7" type="ORF">HOP48_01910</name>
</gene>
<dbReference type="RefSeq" id="WP_181513131.1">
    <property type="nucleotide sequence ID" value="NZ_JABFUB010000001.1"/>
</dbReference>
<dbReference type="SUPFAM" id="SSF46785">
    <property type="entry name" value="Winged helix' DNA-binding domain"/>
    <property type="match status" value="1"/>
</dbReference>
<dbReference type="Proteomes" id="UP000814353">
    <property type="component" value="Unassembled WGS sequence"/>
</dbReference>
<dbReference type="PANTHER" id="PTHR30126:SF98">
    <property type="entry name" value="HTH-TYPE TRANSCRIPTIONAL ACTIVATOR BAUR"/>
    <property type="match status" value="1"/>
</dbReference>
<dbReference type="InterPro" id="IPR000847">
    <property type="entry name" value="LysR_HTH_N"/>
</dbReference>
<dbReference type="EMBL" id="JABFUB010000001">
    <property type="protein sequence ID" value="MCG6660303.1"/>
    <property type="molecule type" value="Genomic_DNA"/>
</dbReference>
<evidence type="ECO:0000313" key="9">
    <source>
        <dbReference type="Proteomes" id="UP000814353"/>
    </source>
</evidence>
<evidence type="ECO:0000313" key="6">
    <source>
        <dbReference type="EMBL" id="MBA2777633.1"/>
    </source>
</evidence>
<evidence type="ECO:0000256" key="2">
    <source>
        <dbReference type="ARBA" id="ARBA00023015"/>
    </source>
</evidence>
<dbReference type="InterPro" id="IPR036388">
    <property type="entry name" value="WH-like_DNA-bd_sf"/>
</dbReference>
<dbReference type="GO" id="GO:0003700">
    <property type="term" value="F:DNA-binding transcription factor activity"/>
    <property type="evidence" value="ECO:0007669"/>
    <property type="project" value="InterPro"/>
</dbReference>
<dbReference type="InterPro" id="IPR036390">
    <property type="entry name" value="WH_DNA-bd_sf"/>
</dbReference>
<dbReference type="SUPFAM" id="SSF53850">
    <property type="entry name" value="Periplasmic binding protein-like II"/>
    <property type="match status" value="1"/>
</dbReference>
<evidence type="ECO:0000256" key="4">
    <source>
        <dbReference type="ARBA" id="ARBA00023163"/>
    </source>
</evidence>
<dbReference type="Pfam" id="PF00126">
    <property type="entry name" value="HTH_1"/>
    <property type="match status" value="1"/>
</dbReference>
<evidence type="ECO:0000313" key="8">
    <source>
        <dbReference type="Proteomes" id="UP000518091"/>
    </source>
</evidence>
<dbReference type="PANTHER" id="PTHR30126">
    <property type="entry name" value="HTH-TYPE TRANSCRIPTIONAL REGULATOR"/>
    <property type="match status" value="1"/>
</dbReference>
<dbReference type="GO" id="GO:0000976">
    <property type="term" value="F:transcription cis-regulatory region binding"/>
    <property type="evidence" value="ECO:0007669"/>
    <property type="project" value="TreeGrafter"/>
</dbReference>
<comment type="similarity">
    <text evidence="1">Belongs to the LysR transcriptional regulatory family.</text>
</comment>
<dbReference type="Gene3D" id="3.40.190.290">
    <property type="match status" value="1"/>
</dbReference>
<feature type="domain" description="HTH lysR-type" evidence="5">
    <location>
        <begin position="16"/>
        <end position="72"/>
    </location>
</feature>
<dbReference type="FunFam" id="1.10.10.10:FF:000511">
    <property type="entry name" value="LysR family transcriptional regulator"/>
    <property type="match status" value="1"/>
</dbReference>
<keyword evidence="3" id="KW-0238">DNA-binding</keyword>
<dbReference type="PROSITE" id="PS50931">
    <property type="entry name" value="HTH_LYSR"/>
    <property type="match status" value="1"/>
</dbReference>
<dbReference type="Pfam" id="PF03466">
    <property type="entry name" value="LysR_substrate"/>
    <property type="match status" value="1"/>
</dbReference>
<keyword evidence="4" id="KW-0804">Transcription</keyword>
<evidence type="ECO:0000313" key="7">
    <source>
        <dbReference type="EMBL" id="MCG6660303.1"/>
    </source>
</evidence>
<reference evidence="6 8" key="2">
    <citation type="submission" date="2020-07" db="EMBL/GenBank/DDBJ databases">
        <title>Identification of Halomonas strains.</title>
        <authorList>
            <person name="Xiao Z."/>
            <person name="Shen J."/>
        </authorList>
    </citation>
    <scope>NUCLEOTIDE SEQUENCE [LARGE SCALE GENOMIC DNA]</scope>
    <source>
        <strain evidence="6 8">DSM 17331</strain>
    </source>
</reference>
<accession>A0A7V9VY93</accession>
<organism evidence="6 8">
    <name type="scientific">Billgrantia kenyensis</name>
    <dbReference type="NCBI Taxonomy" id="321266"/>
    <lineage>
        <taxon>Bacteria</taxon>
        <taxon>Pseudomonadati</taxon>
        <taxon>Pseudomonadota</taxon>
        <taxon>Gammaproteobacteria</taxon>
        <taxon>Oceanospirillales</taxon>
        <taxon>Halomonadaceae</taxon>
        <taxon>Billgrantia</taxon>
    </lineage>
</organism>
<dbReference type="AlphaFoldDB" id="A0A7V9VY93"/>
<comment type="caution">
    <text evidence="6">The sequence shown here is derived from an EMBL/GenBank/DDBJ whole genome shotgun (WGS) entry which is preliminary data.</text>
</comment>
<dbReference type="InterPro" id="IPR005119">
    <property type="entry name" value="LysR_subst-bd"/>
</dbReference>
<dbReference type="EMBL" id="JACEFT010000001">
    <property type="protein sequence ID" value="MBA2777633.1"/>
    <property type="molecule type" value="Genomic_DNA"/>
</dbReference>
<evidence type="ECO:0000259" key="5">
    <source>
        <dbReference type="PROSITE" id="PS50931"/>
    </source>
</evidence>
<reference evidence="7 9" key="1">
    <citation type="submission" date="2020-05" db="EMBL/GenBank/DDBJ databases">
        <title>Comparative genomic analysis of denitrifying bacteria from Halomonas genus.</title>
        <authorList>
            <person name="Wang L."/>
            <person name="Shao Z."/>
        </authorList>
    </citation>
    <scope>NUCLEOTIDE SEQUENCE [LARGE SCALE GENOMIC DNA]</scope>
    <source>
        <strain evidence="7 9">DSM 17331</strain>
    </source>
</reference>
<dbReference type="Gene3D" id="1.10.10.10">
    <property type="entry name" value="Winged helix-like DNA-binding domain superfamily/Winged helix DNA-binding domain"/>
    <property type="match status" value="1"/>
</dbReference>
<name>A0A7V9VY93_9GAMM</name>
<protein>
    <submittedName>
        <fullName evidence="6">LysR family transcriptional regulator</fullName>
    </submittedName>
</protein>
<sequence length="306" mass="33971">MTRRKEGFSAQPGDADLRLLRIFRKVVECGGFSAAEVELNISRAAISMAMGDLEKRLSLRLCHRGRSGFALTEEGAEVYQATLQLLSAVEGFRTRVNGLHAWLKGELNIGITDNLVTMPEMHITNALSALKERGPDVRINIRMIPPNDIELGVLDGRLHTGVVPSLSALPGLDYLPLYQETSWLYCAAGHVLFDDPEVTARELSDCDAVIPAYAQTAEVKALHEPLRAAATATDREGIAFLILSGRYIGYLPTHYAEHWVEQGRMRPLSPQRCCYLTHYCAITRKGAPPNLVLETYLDELRRMIGQ</sequence>
<evidence type="ECO:0000256" key="3">
    <source>
        <dbReference type="ARBA" id="ARBA00023125"/>
    </source>
</evidence>
<evidence type="ECO:0000256" key="1">
    <source>
        <dbReference type="ARBA" id="ARBA00009437"/>
    </source>
</evidence>